<gene>
    <name evidence="4" type="ORF">SCUD_LOCUS22451</name>
</gene>
<evidence type="ECO:0000256" key="1">
    <source>
        <dbReference type="ARBA" id="ARBA00023157"/>
    </source>
</evidence>
<name>A0A183L537_9TREM</name>
<evidence type="ECO:0000259" key="3">
    <source>
        <dbReference type="PROSITE" id="PS50287"/>
    </source>
</evidence>
<dbReference type="STRING" id="6186.A0A183L537"/>
<evidence type="ECO:0000313" key="6">
    <source>
        <dbReference type="WBParaSite" id="SCUD_0002245401-mRNA-1"/>
    </source>
</evidence>
<evidence type="ECO:0000256" key="2">
    <source>
        <dbReference type="PROSITE-ProRule" id="PRU00196"/>
    </source>
</evidence>
<dbReference type="SUPFAM" id="SSF56487">
    <property type="entry name" value="SRCR-like"/>
    <property type="match status" value="1"/>
</dbReference>
<feature type="domain" description="SRCR" evidence="3">
    <location>
        <begin position="16"/>
        <end position="58"/>
    </location>
</feature>
<comment type="caution">
    <text evidence="2">Lacks conserved residue(s) required for the propagation of feature annotation.</text>
</comment>
<reference evidence="6" key="1">
    <citation type="submission" date="2016-06" db="UniProtKB">
        <authorList>
            <consortium name="WormBaseParasite"/>
        </authorList>
    </citation>
    <scope>IDENTIFICATION</scope>
</reference>
<dbReference type="AlphaFoldDB" id="A0A183L537"/>
<dbReference type="PROSITE" id="PS50287">
    <property type="entry name" value="SRCR_2"/>
    <property type="match status" value="1"/>
</dbReference>
<protein>
    <submittedName>
        <fullName evidence="6">SRCR domain-containing protein</fullName>
    </submittedName>
</protein>
<dbReference type="WBParaSite" id="SCUD_0002245401-mRNA-1">
    <property type="protein sequence ID" value="SCUD_0002245401-mRNA-1"/>
    <property type="gene ID" value="SCUD_0002245401"/>
</dbReference>
<proteinExistence type="predicted"/>
<reference evidence="4 5" key="2">
    <citation type="submission" date="2018-11" db="EMBL/GenBank/DDBJ databases">
        <authorList>
            <consortium name="Pathogen Informatics"/>
        </authorList>
    </citation>
    <scope>NUCLEOTIDE SEQUENCE [LARGE SCALE GENOMIC DNA]</scope>
    <source>
        <strain evidence="4">Dakar</strain>
        <strain evidence="5">Dakar, Senegal</strain>
    </source>
</reference>
<keyword evidence="5" id="KW-1185">Reference proteome</keyword>
<dbReference type="Gene3D" id="3.10.250.10">
    <property type="entry name" value="SRCR-like domain"/>
    <property type="match status" value="1"/>
</dbReference>
<dbReference type="PANTHER" id="PTHR48071">
    <property type="entry name" value="SRCR DOMAIN-CONTAINING PROTEIN"/>
    <property type="match status" value="1"/>
</dbReference>
<evidence type="ECO:0000313" key="5">
    <source>
        <dbReference type="Proteomes" id="UP000279833"/>
    </source>
</evidence>
<dbReference type="Proteomes" id="UP000279833">
    <property type="component" value="Unassembled WGS sequence"/>
</dbReference>
<sequence length="113" mass="12507">MTLAPVNCNSSDYSSIRLVDGTNNAGRVEVKHPQTNQWGTICADGFDLNAARALCRMLCTSSNSGNRRKPERPVKSKEGEVITNIGELQNRWVEHFNELLNRPASLNPPNIEA</sequence>
<dbReference type="EMBL" id="UZAK01049410">
    <property type="protein sequence ID" value="VDP78969.1"/>
    <property type="molecule type" value="Genomic_DNA"/>
</dbReference>
<dbReference type="InterPro" id="IPR036772">
    <property type="entry name" value="SRCR-like_dom_sf"/>
</dbReference>
<evidence type="ECO:0000313" key="4">
    <source>
        <dbReference type="EMBL" id="VDP78969.1"/>
    </source>
</evidence>
<keyword evidence="1" id="KW-1015">Disulfide bond</keyword>
<dbReference type="InterPro" id="IPR001190">
    <property type="entry name" value="SRCR"/>
</dbReference>
<dbReference type="SMART" id="SM00202">
    <property type="entry name" value="SR"/>
    <property type="match status" value="1"/>
</dbReference>
<dbReference type="Pfam" id="PF00530">
    <property type="entry name" value="SRCR"/>
    <property type="match status" value="1"/>
</dbReference>
<dbReference type="PANTHER" id="PTHR48071:SF28">
    <property type="entry name" value="SRCR DOMAIN-CONTAINING PROTEIN"/>
    <property type="match status" value="1"/>
</dbReference>
<organism evidence="6">
    <name type="scientific">Schistosoma curassoni</name>
    <dbReference type="NCBI Taxonomy" id="6186"/>
    <lineage>
        <taxon>Eukaryota</taxon>
        <taxon>Metazoa</taxon>
        <taxon>Spiralia</taxon>
        <taxon>Lophotrochozoa</taxon>
        <taxon>Platyhelminthes</taxon>
        <taxon>Trematoda</taxon>
        <taxon>Digenea</taxon>
        <taxon>Strigeidida</taxon>
        <taxon>Schistosomatoidea</taxon>
        <taxon>Schistosomatidae</taxon>
        <taxon>Schistosoma</taxon>
    </lineage>
</organism>
<accession>A0A183L537</accession>
<dbReference type="GO" id="GO:0016020">
    <property type="term" value="C:membrane"/>
    <property type="evidence" value="ECO:0007669"/>
    <property type="project" value="InterPro"/>
</dbReference>